<dbReference type="PROSITE" id="PS50995">
    <property type="entry name" value="HTH_MARR_2"/>
    <property type="match status" value="1"/>
</dbReference>
<dbReference type="GO" id="GO:0003700">
    <property type="term" value="F:DNA-binding transcription factor activity"/>
    <property type="evidence" value="ECO:0007669"/>
    <property type="project" value="InterPro"/>
</dbReference>
<dbReference type="AlphaFoldDB" id="A0A923I0G6"/>
<evidence type="ECO:0000313" key="2">
    <source>
        <dbReference type="EMBL" id="MBC3890004.1"/>
    </source>
</evidence>
<keyword evidence="3" id="KW-1185">Reference proteome</keyword>
<dbReference type="PANTHER" id="PTHR33164:SF58">
    <property type="entry name" value="DNA-BINDING TRANSCRIPTIONAL REPRESSOR SCOC"/>
    <property type="match status" value="1"/>
</dbReference>
<dbReference type="PANTHER" id="PTHR33164">
    <property type="entry name" value="TRANSCRIPTIONAL REGULATOR, MARR FAMILY"/>
    <property type="match status" value="1"/>
</dbReference>
<reference evidence="2" key="1">
    <citation type="submission" date="2019-10" db="EMBL/GenBank/DDBJ databases">
        <authorList>
            <person name="Ross D.E."/>
            <person name="Gulliver D."/>
        </authorList>
    </citation>
    <scope>NUCLEOTIDE SEQUENCE</scope>
    <source>
        <strain evidence="2">DER-2019</strain>
    </source>
</reference>
<dbReference type="EMBL" id="WJBD01000041">
    <property type="protein sequence ID" value="MBC3890004.1"/>
    <property type="molecule type" value="Genomic_DNA"/>
</dbReference>
<dbReference type="OrthoDB" id="1755545at2"/>
<name>A0A923I0G6_9FIRM</name>
<dbReference type="InterPro" id="IPR036388">
    <property type="entry name" value="WH-like_DNA-bd_sf"/>
</dbReference>
<comment type="caution">
    <text evidence="2">The sequence shown here is derived from an EMBL/GenBank/DDBJ whole genome shotgun (WGS) entry which is preliminary data.</text>
</comment>
<proteinExistence type="predicted"/>
<dbReference type="InterPro" id="IPR039422">
    <property type="entry name" value="MarR/SlyA-like"/>
</dbReference>
<feature type="domain" description="HTH marR-type" evidence="1">
    <location>
        <begin position="1"/>
        <end position="141"/>
    </location>
</feature>
<dbReference type="InterPro" id="IPR036390">
    <property type="entry name" value="WH_DNA-bd_sf"/>
</dbReference>
<reference evidence="2" key="2">
    <citation type="submission" date="2020-10" db="EMBL/GenBank/DDBJ databases">
        <title>Comparative genomics of the Acetobacterium genus.</title>
        <authorList>
            <person name="Marshall C."/>
            <person name="May H."/>
            <person name="Norman S."/>
        </authorList>
    </citation>
    <scope>NUCLEOTIDE SEQUENCE</scope>
    <source>
        <strain evidence="2">DER-2019</strain>
    </source>
</reference>
<dbReference type="SMART" id="SM00347">
    <property type="entry name" value="HTH_MARR"/>
    <property type="match status" value="1"/>
</dbReference>
<organism evidence="2 3">
    <name type="scientific">Acetobacterium paludosum</name>
    <dbReference type="NCBI Taxonomy" id="52693"/>
    <lineage>
        <taxon>Bacteria</taxon>
        <taxon>Bacillati</taxon>
        <taxon>Bacillota</taxon>
        <taxon>Clostridia</taxon>
        <taxon>Eubacteriales</taxon>
        <taxon>Eubacteriaceae</taxon>
        <taxon>Acetobacterium</taxon>
    </lineage>
</organism>
<gene>
    <name evidence="2" type="ORF">GH810_17030</name>
</gene>
<dbReference type="InterPro" id="IPR000835">
    <property type="entry name" value="HTH_MarR-typ"/>
</dbReference>
<dbReference type="Proteomes" id="UP000616595">
    <property type="component" value="Unassembled WGS sequence"/>
</dbReference>
<evidence type="ECO:0000259" key="1">
    <source>
        <dbReference type="PROSITE" id="PS50995"/>
    </source>
</evidence>
<dbReference type="Gene3D" id="1.10.10.10">
    <property type="entry name" value="Winged helix-like DNA-binding domain superfamily/Winged helix DNA-binding domain"/>
    <property type="match status" value="1"/>
</dbReference>
<sequence length="153" mass="17364">MDAMADRQFVFGSVQIVSNQMNTLLERDLKEQDLTAKQWFLTAIIQKSFDYAPTIKETAVAMGSSHQNVKQVALKLAQKGFLTLEKDEKDARVTRIKLTPKIDSFRKETQFKAANFIKNLFNGISEDEMAATRSVLEKMLSNLEKMENGGQIK</sequence>
<dbReference type="GO" id="GO:0006950">
    <property type="term" value="P:response to stress"/>
    <property type="evidence" value="ECO:0007669"/>
    <property type="project" value="TreeGrafter"/>
</dbReference>
<evidence type="ECO:0000313" key="3">
    <source>
        <dbReference type="Proteomes" id="UP000616595"/>
    </source>
</evidence>
<accession>A0A923I0G6</accession>
<dbReference type="SUPFAM" id="SSF46785">
    <property type="entry name" value="Winged helix' DNA-binding domain"/>
    <property type="match status" value="1"/>
</dbReference>
<protein>
    <submittedName>
        <fullName evidence="2">MarR family transcriptional regulator</fullName>
    </submittedName>
</protein>